<feature type="compositionally biased region" description="Polar residues" evidence="1">
    <location>
        <begin position="504"/>
        <end position="518"/>
    </location>
</feature>
<evidence type="ECO:0000256" key="1">
    <source>
        <dbReference type="SAM" id="MobiDB-lite"/>
    </source>
</evidence>
<feature type="region of interest" description="Disordered" evidence="1">
    <location>
        <begin position="460"/>
        <end position="493"/>
    </location>
</feature>
<organism evidence="2 3">
    <name type="scientific">Oleoguttula mirabilis</name>
    <dbReference type="NCBI Taxonomy" id="1507867"/>
    <lineage>
        <taxon>Eukaryota</taxon>
        <taxon>Fungi</taxon>
        <taxon>Dikarya</taxon>
        <taxon>Ascomycota</taxon>
        <taxon>Pezizomycotina</taxon>
        <taxon>Dothideomycetes</taxon>
        <taxon>Dothideomycetidae</taxon>
        <taxon>Mycosphaerellales</taxon>
        <taxon>Teratosphaeriaceae</taxon>
        <taxon>Oleoguttula</taxon>
    </lineage>
</organism>
<feature type="compositionally biased region" description="Low complexity" evidence="1">
    <location>
        <begin position="527"/>
        <end position="540"/>
    </location>
</feature>
<comment type="caution">
    <text evidence="2">The sequence shown here is derived from an EMBL/GenBank/DDBJ whole genome shotgun (WGS) entry which is preliminary data.</text>
</comment>
<proteinExistence type="predicted"/>
<keyword evidence="3" id="KW-1185">Reference proteome</keyword>
<feature type="region of interest" description="Disordered" evidence="1">
    <location>
        <begin position="527"/>
        <end position="551"/>
    </location>
</feature>
<dbReference type="EMBL" id="JAVFHQ010000014">
    <property type="protein sequence ID" value="KAK4546617.1"/>
    <property type="molecule type" value="Genomic_DNA"/>
</dbReference>
<feature type="region of interest" description="Disordered" evidence="1">
    <location>
        <begin position="803"/>
        <end position="853"/>
    </location>
</feature>
<evidence type="ECO:0000313" key="2">
    <source>
        <dbReference type="EMBL" id="KAK4546617.1"/>
    </source>
</evidence>
<sequence length="853" mass="95250">MATRNSIIEFSTWPAKPIQETGDTEVSDAYTKDSLATYIGLTPRTNAELQKWISLPINVKYFTILAKWGPMAVSQENLIKALRWLRMTDADIERTNADESKTNITVVDHYCNTVEETLKKFSNMTKPLDRGARLACVLYHWQDELRDWELGQPQPTREDNDKLYGEWETLHELKWPAQYRHPDLKPDSMPRGHAIENTSLPGLKECDLERYNRLFCLNRYVKSSIGSKSKWTSKDGKLDGMFTPIGPKSTDGEAFSGAPGPKWCYAVADGDADALPEDPIEAAAAYHNEVIAPVVKYKDLPCSLKLMGLEQVKEWTQIAAKRHKTAGRGRLPTLRDVAIPCEHPGKYENQGHWRQRIRDEYKFSGYEIDIEKVDLVFYGEDGEESDDWAAIYGMHLAWDQAKVAVYFNTQPDNMRAVFEIHVDQCDGPPDDEGGGLPGGLGAFLKIGADGDVELSELRRLELEDDDDDDDEEQTEEQAEEEQEYGPSGDLLEKHIPTHVDESDSNTSQPDKHNTSSLALRTHNPSTQAVDAAEAAVTHAQPSRSPHQPTCEDVEKDTAKSAAKPLVEPPCGSPYQATCEEVQDEDAVKPAAKPPNKTPADLSYLVAMTSLDTNSDDPPLTLEEGRARVAEARQAGTDYDSVTVFRTAMTLIRNGPPLDLAEVAAMRALRIRFASSRGASRKTAGDGMKQMQRALQPREKDTRFRRSEAFVQLAEKKKGRFEALLTRSSLQAKAHAWTHSKHPKLGKGKKKDECRLTQFVAPEDVRALDRWRNDRDDKTFLEEEYDGFDVFTPEGLAAWTRMKENASGETGSGDPGSENHHEQGGLVSVAEVQGSPGDLSGFPRAGRMSRFGQQ</sequence>
<feature type="region of interest" description="Disordered" evidence="1">
    <location>
        <begin position="499"/>
        <end position="518"/>
    </location>
</feature>
<name>A0AAV9JNE4_9PEZI</name>
<dbReference type="Proteomes" id="UP001324427">
    <property type="component" value="Unassembled WGS sequence"/>
</dbReference>
<gene>
    <name evidence="2" type="ORF">LTR36_001834</name>
</gene>
<evidence type="ECO:0000313" key="3">
    <source>
        <dbReference type="Proteomes" id="UP001324427"/>
    </source>
</evidence>
<dbReference type="AlphaFoldDB" id="A0AAV9JNE4"/>
<accession>A0AAV9JNE4</accession>
<protein>
    <submittedName>
        <fullName evidence="2">Uncharacterized protein</fullName>
    </submittedName>
</protein>
<feature type="compositionally biased region" description="Acidic residues" evidence="1">
    <location>
        <begin position="462"/>
        <end position="483"/>
    </location>
</feature>
<reference evidence="2 3" key="1">
    <citation type="submission" date="2021-11" db="EMBL/GenBank/DDBJ databases">
        <title>Black yeast isolated from Biological Soil Crust.</title>
        <authorList>
            <person name="Kurbessoian T."/>
        </authorList>
    </citation>
    <scope>NUCLEOTIDE SEQUENCE [LARGE SCALE GENOMIC DNA]</scope>
    <source>
        <strain evidence="2 3">CCFEE 5522</strain>
    </source>
</reference>
<feature type="region of interest" description="Disordered" evidence="1">
    <location>
        <begin position="679"/>
        <end position="700"/>
    </location>
</feature>